<organism evidence="2">
    <name type="scientific">Erysipelothrix rhusiopathiae</name>
    <dbReference type="NCBI Taxonomy" id="1648"/>
    <lineage>
        <taxon>Bacteria</taxon>
        <taxon>Bacillati</taxon>
        <taxon>Bacillota</taxon>
        <taxon>Erysipelotrichia</taxon>
        <taxon>Erysipelotrichales</taxon>
        <taxon>Erysipelotrichaceae</taxon>
        <taxon>Erysipelothrix</taxon>
    </lineage>
</organism>
<sequence length="173" mass="19874">MLNKLSHVFFNSSIIIPYILAIGVSSLMSKESIVGLICLLISIILAISQIIFIKYLRNNLQVFKVNVTNVDDEGNNWYIASFLSYFSPFIKNLLRKEIDNYSWILMGIAAILLVLGNKTTNNPILRIVGYNSYKISTEQGKDFTLLSKRNIRKSNDVRKVIRIFEDILMEVEY</sequence>
<dbReference type="RefSeq" id="WP_062810429.1">
    <property type="nucleotide sequence ID" value="NZ_CP014861.1"/>
</dbReference>
<name>A0A0D5C7K6_ERYRH</name>
<feature type="transmembrane region" description="Helical" evidence="1">
    <location>
        <begin position="33"/>
        <end position="56"/>
    </location>
</feature>
<protein>
    <submittedName>
        <fullName evidence="2">Uncharacterized protein</fullName>
    </submittedName>
</protein>
<accession>A0A0D5C7K6</accession>
<keyword evidence="1" id="KW-0472">Membrane</keyword>
<proteinExistence type="predicted"/>
<feature type="transmembrane region" description="Helical" evidence="1">
    <location>
        <begin position="100"/>
        <end position="116"/>
    </location>
</feature>
<dbReference type="AlphaFoldDB" id="A0A0D5C7K6"/>
<feature type="transmembrane region" description="Helical" evidence="1">
    <location>
        <begin position="7"/>
        <end position="27"/>
    </location>
</feature>
<evidence type="ECO:0000313" key="2">
    <source>
        <dbReference type="EMBL" id="AJW72821.1"/>
    </source>
</evidence>
<keyword evidence="1" id="KW-0812">Transmembrane</keyword>
<reference evidence="2" key="2">
    <citation type="submission" date="2015-01" db="EMBL/GenBank/DDBJ databases">
        <authorList>
            <person name="Zhang Y.A."/>
            <person name="Xu C.W."/>
            <person name="Wang H.N."/>
        </authorList>
    </citation>
    <scope>NUCLEOTIDE SEQUENCE</scope>
    <source>
        <strain evidence="2">Ery-11</strain>
    </source>
</reference>
<keyword evidence="1" id="KW-1133">Transmembrane helix</keyword>
<evidence type="ECO:0000256" key="1">
    <source>
        <dbReference type="SAM" id="Phobius"/>
    </source>
</evidence>
<dbReference type="EMBL" id="KP339868">
    <property type="protein sequence ID" value="AJW72821.1"/>
    <property type="molecule type" value="Genomic_DNA"/>
</dbReference>
<reference evidence="2" key="1">
    <citation type="journal article" date="2015" name="Vet. Microbiol.">
        <title>Presence and new genetic environment of pleuromutilin-lincosamide-streptogramin A resistance gene lsa(E) in Erysipelothrix rhusiopathiae of swine origin.</title>
        <authorList>
            <person name="Zhang A."/>
            <person name="Xu C."/>
            <person name="Wang H."/>
            <person name="Lei C."/>
            <person name="Liu B."/>
            <person name="Guan Z."/>
            <person name="Yang C."/>
            <person name="Yang Y."/>
            <person name="Peng L."/>
        </authorList>
    </citation>
    <scope>NUCLEOTIDE SEQUENCE</scope>
    <source>
        <strain evidence="2">Ery-11</strain>
    </source>
</reference>